<dbReference type="InterPro" id="IPR002176">
    <property type="entry name" value="X-over_junc_endoDNase_RuvC"/>
</dbReference>
<comment type="subcellular location">
    <subcellularLocation>
        <location evidence="13">Cytoplasm</location>
    </subcellularLocation>
</comment>
<dbReference type="EMBL" id="PKTG01000087">
    <property type="protein sequence ID" value="PLX17426.1"/>
    <property type="molecule type" value="Genomic_DNA"/>
</dbReference>
<dbReference type="GO" id="GO:0000287">
    <property type="term" value="F:magnesium ion binding"/>
    <property type="evidence" value="ECO:0007669"/>
    <property type="project" value="UniProtKB-UniRule"/>
</dbReference>
<dbReference type="GO" id="GO:0003677">
    <property type="term" value="F:DNA binding"/>
    <property type="evidence" value="ECO:0007669"/>
    <property type="project" value="UniProtKB-KW"/>
</dbReference>
<feature type="binding site" evidence="13">
    <location>
        <position position="7"/>
    </location>
    <ligand>
        <name>Mg(2+)</name>
        <dbReference type="ChEBI" id="CHEBI:18420"/>
        <label>1</label>
    </ligand>
</feature>
<evidence type="ECO:0000256" key="6">
    <source>
        <dbReference type="ARBA" id="ARBA00022763"/>
    </source>
</evidence>
<feature type="active site" evidence="13">
    <location>
        <position position="67"/>
    </location>
</feature>
<evidence type="ECO:0000256" key="8">
    <source>
        <dbReference type="ARBA" id="ARBA00022842"/>
    </source>
</evidence>
<evidence type="ECO:0000256" key="11">
    <source>
        <dbReference type="ARBA" id="ARBA00023204"/>
    </source>
</evidence>
<evidence type="ECO:0000256" key="3">
    <source>
        <dbReference type="ARBA" id="ARBA00022722"/>
    </source>
</evidence>
<dbReference type="GO" id="GO:0008821">
    <property type="term" value="F:crossover junction DNA endonuclease activity"/>
    <property type="evidence" value="ECO:0007669"/>
    <property type="project" value="UniProtKB-UniRule"/>
</dbReference>
<dbReference type="HAMAP" id="MF_00034">
    <property type="entry name" value="RuvC"/>
    <property type="match status" value="1"/>
</dbReference>
<keyword evidence="7 13" id="KW-0378">Hydrolase</keyword>
<organism evidence="15 16">
    <name type="scientific">Muiribacterium halophilum</name>
    <dbReference type="NCBI Taxonomy" id="2053465"/>
    <lineage>
        <taxon>Bacteria</taxon>
        <taxon>Candidatus Muiribacteriota</taxon>
        <taxon>Candidatus Muiribacteriia</taxon>
        <taxon>Candidatus Muiribacteriales</taxon>
        <taxon>Candidatus Muiribacteriaceae</taxon>
        <taxon>Candidatus Muiribacterium</taxon>
    </lineage>
</organism>
<comment type="function">
    <text evidence="13">The RuvA-RuvB-RuvC complex processes Holliday junction (HJ) DNA during genetic recombination and DNA repair. Endonuclease that resolves HJ intermediates. Cleaves cruciform DNA by making single-stranded nicks across the HJ at symmetrical positions within the homologous arms, yielding a 5'-phosphate and a 3'-hydroxyl group; requires a central core of homology in the junction. The consensus cleavage sequence is 5'-(A/T)TT(C/G)-3'. Cleavage occurs on the 3'-side of the TT dinucleotide at the point of strand exchange. HJ branch migration catalyzed by RuvA-RuvB allows RuvC to scan DNA until it finds its consensus sequence, where it cleaves and resolves the cruciform DNA.</text>
</comment>
<keyword evidence="4 13" id="KW-0479">Metal-binding</keyword>
<dbReference type="Pfam" id="PF02075">
    <property type="entry name" value="RuvC"/>
    <property type="match status" value="1"/>
</dbReference>
<dbReference type="Gene3D" id="3.30.420.10">
    <property type="entry name" value="Ribonuclease H-like superfamily/Ribonuclease H"/>
    <property type="match status" value="1"/>
</dbReference>
<feature type="active site" evidence="13">
    <location>
        <position position="7"/>
    </location>
</feature>
<evidence type="ECO:0000256" key="13">
    <source>
        <dbReference type="HAMAP-Rule" id="MF_00034"/>
    </source>
</evidence>
<keyword evidence="6 13" id="KW-0227">DNA damage</keyword>
<dbReference type="Proteomes" id="UP000234857">
    <property type="component" value="Unassembled WGS sequence"/>
</dbReference>
<gene>
    <name evidence="13" type="primary">ruvC</name>
    <name evidence="15" type="ORF">C0601_07650</name>
</gene>
<comment type="subunit">
    <text evidence="13">Homodimer which binds Holliday junction (HJ) DNA. The HJ becomes 2-fold symmetrical on binding to RuvC with unstacked arms; it has a different conformation from HJ DNA in complex with RuvA. In the full resolvosome a probable DNA-RuvA(4)-RuvB(12)-RuvC(2) complex forms which resolves the HJ.</text>
</comment>
<keyword evidence="10 13" id="KW-0233">DNA recombination</keyword>
<dbReference type="PRINTS" id="PR00696">
    <property type="entry name" value="RSOLVASERUVC"/>
</dbReference>
<dbReference type="FunFam" id="3.30.420.10:FF:000002">
    <property type="entry name" value="Crossover junction endodeoxyribonuclease RuvC"/>
    <property type="match status" value="1"/>
</dbReference>
<evidence type="ECO:0000256" key="14">
    <source>
        <dbReference type="NCBIfam" id="TIGR00228"/>
    </source>
</evidence>
<keyword evidence="11 13" id="KW-0234">DNA repair</keyword>
<dbReference type="NCBIfam" id="TIGR00228">
    <property type="entry name" value="ruvC"/>
    <property type="match status" value="1"/>
</dbReference>
<feature type="active site" evidence="13">
    <location>
        <position position="140"/>
    </location>
</feature>
<evidence type="ECO:0000313" key="16">
    <source>
        <dbReference type="Proteomes" id="UP000234857"/>
    </source>
</evidence>
<keyword evidence="5 13" id="KW-0255">Endonuclease</keyword>
<protein>
    <recommendedName>
        <fullName evidence="13 14">Crossover junction endodeoxyribonuclease RuvC</fullName>
        <ecNumber evidence="13 14">3.1.21.10</ecNumber>
    </recommendedName>
    <alternativeName>
        <fullName evidence="13">Holliday junction nuclease RuvC</fullName>
    </alternativeName>
    <alternativeName>
        <fullName evidence="13">Holliday junction resolvase RuvC</fullName>
    </alternativeName>
</protein>
<keyword evidence="9 13" id="KW-0238">DNA-binding</keyword>
<keyword evidence="3 13" id="KW-0540">Nuclease</keyword>
<dbReference type="GO" id="GO:0005737">
    <property type="term" value="C:cytoplasm"/>
    <property type="evidence" value="ECO:0007669"/>
    <property type="project" value="UniProtKB-SubCell"/>
</dbReference>
<dbReference type="GO" id="GO:0006281">
    <property type="term" value="P:DNA repair"/>
    <property type="evidence" value="ECO:0007669"/>
    <property type="project" value="UniProtKB-UniRule"/>
</dbReference>
<keyword evidence="8 13" id="KW-0460">Magnesium</keyword>
<dbReference type="NCBIfam" id="NF000711">
    <property type="entry name" value="PRK00039.2-1"/>
    <property type="match status" value="1"/>
</dbReference>
<dbReference type="EC" id="3.1.21.10" evidence="13 14"/>
<sequence>MRVLGIDPGTAITGFSVLEKKGQGYEVITYGQITTDNKKSKNQRLLEIFQNISYLIEKYQPDEMAIEKLFFNKNITTAMSVSEARGVLIVSAMKNGLKVAEYTPLQVKQSVTGYGRASKKDVQHWIVNILNLEETPKPDDVADAIAIAICHINACG</sequence>
<keyword evidence="2 13" id="KW-0963">Cytoplasm</keyword>
<name>A0A2N5ZFL4_MUIH1</name>
<feature type="binding site" evidence="13">
    <location>
        <position position="67"/>
    </location>
    <ligand>
        <name>Mg(2+)</name>
        <dbReference type="ChEBI" id="CHEBI:18420"/>
        <label>2</label>
    </ligand>
</feature>
<reference evidence="15 16" key="1">
    <citation type="submission" date="2017-11" db="EMBL/GenBank/DDBJ databases">
        <title>Genome-resolved metagenomics identifies genetic mobility, metabolic interactions, and unexpected diversity in perchlorate-reducing communities.</title>
        <authorList>
            <person name="Barnum T.P."/>
            <person name="Figueroa I.A."/>
            <person name="Carlstrom C.I."/>
            <person name="Lucas L.N."/>
            <person name="Engelbrektson A.L."/>
            <person name="Coates J.D."/>
        </authorList>
    </citation>
    <scope>NUCLEOTIDE SEQUENCE [LARGE SCALE GENOMIC DNA]</scope>
    <source>
        <strain evidence="15">BM706</strain>
    </source>
</reference>
<dbReference type="PANTHER" id="PTHR30194:SF3">
    <property type="entry name" value="CROSSOVER JUNCTION ENDODEOXYRIBONUCLEASE RUVC"/>
    <property type="match status" value="1"/>
</dbReference>
<accession>A0A2N5ZFL4</accession>
<evidence type="ECO:0000256" key="4">
    <source>
        <dbReference type="ARBA" id="ARBA00022723"/>
    </source>
</evidence>
<evidence type="ECO:0000256" key="10">
    <source>
        <dbReference type="ARBA" id="ARBA00023172"/>
    </source>
</evidence>
<dbReference type="AlphaFoldDB" id="A0A2N5ZFL4"/>
<comment type="cofactor">
    <cofactor evidence="13">
        <name>Mg(2+)</name>
        <dbReference type="ChEBI" id="CHEBI:18420"/>
    </cofactor>
    <text evidence="13">Binds 2 Mg(2+) ion per subunit.</text>
</comment>
<dbReference type="GO" id="GO:0006310">
    <property type="term" value="P:DNA recombination"/>
    <property type="evidence" value="ECO:0007669"/>
    <property type="project" value="UniProtKB-UniRule"/>
</dbReference>
<evidence type="ECO:0000256" key="12">
    <source>
        <dbReference type="ARBA" id="ARBA00029354"/>
    </source>
</evidence>
<evidence type="ECO:0000256" key="7">
    <source>
        <dbReference type="ARBA" id="ARBA00022801"/>
    </source>
</evidence>
<proteinExistence type="inferred from homology"/>
<dbReference type="CDD" id="cd16962">
    <property type="entry name" value="RuvC"/>
    <property type="match status" value="1"/>
</dbReference>
<evidence type="ECO:0000256" key="9">
    <source>
        <dbReference type="ARBA" id="ARBA00023125"/>
    </source>
</evidence>
<evidence type="ECO:0000256" key="5">
    <source>
        <dbReference type="ARBA" id="ARBA00022759"/>
    </source>
</evidence>
<evidence type="ECO:0000256" key="2">
    <source>
        <dbReference type="ARBA" id="ARBA00022490"/>
    </source>
</evidence>
<evidence type="ECO:0000256" key="1">
    <source>
        <dbReference type="ARBA" id="ARBA00009518"/>
    </source>
</evidence>
<feature type="binding site" evidence="13">
    <location>
        <position position="140"/>
    </location>
    <ligand>
        <name>Mg(2+)</name>
        <dbReference type="ChEBI" id="CHEBI:18420"/>
        <label>1</label>
    </ligand>
</feature>
<dbReference type="GO" id="GO:0048476">
    <property type="term" value="C:Holliday junction resolvase complex"/>
    <property type="evidence" value="ECO:0007669"/>
    <property type="project" value="UniProtKB-UniRule"/>
</dbReference>
<dbReference type="SUPFAM" id="SSF53098">
    <property type="entry name" value="Ribonuclease H-like"/>
    <property type="match status" value="1"/>
</dbReference>
<comment type="similarity">
    <text evidence="1 13">Belongs to the RuvC family.</text>
</comment>
<comment type="caution">
    <text evidence="15">The sequence shown here is derived from an EMBL/GenBank/DDBJ whole genome shotgun (WGS) entry which is preliminary data.</text>
</comment>
<evidence type="ECO:0000313" key="15">
    <source>
        <dbReference type="EMBL" id="PLX17426.1"/>
    </source>
</evidence>
<dbReference type="InterPro" id="IPR036397">
    <property type="entry name" value="RNaseH_sf"/>
</dbReference>
<dbReference type="PANTHER" id="PTHR30194">
    <property type="entry name" value="CROSSOVER JUNCTION ENDODEOXYRIBONUCLEASE RUVC"/>
    <property type="match status" value="1"/>
</dbReference>
<dbReference type="InterPro" id="IPR012337">
    <property type="entry name" value="RNaseH-like_sf"/>
</dbReference>
<comment type="catalytic activity">
    <reaction evidence="12 13">
        <text>Endonucleolytic cleavage at a junction such as a reciprocal single-stranded crossover between two homologous DNA duplexes (Holliday junction).</text>
        <dbReference type="EC" id="3.1.21.10"/>
    </reaction>
</comment>